<evidence type="ECO:0000313" key="6">
    <source>
        <dbReference type="EMBL" id="CAD7248213.1"/>
    </source>
</evidence>
<evidence type="ECO:0000256" key="1">
    <source>
        <dbReference type="ARBA" id="ARBA00011764"/>
    </source>
</evidence>
<sequence length="231" mass="24488">MPRASQRAKAFSEDECKVLVEEVGKTAGKPLVSITDSSPRTIQRKAWEAVADSMANVTNIRRTGEEIREKFKRMLQSAEKRQKNGEPLSTRETRVLELCGSARGDILPGDPGSSAGGKGKGDGDGDAADDESSDDAGESPGDGAARRGAKRPASSDRPGTSKAPRMDPQGGCDSAILEAILQELRNISSSLTTLVERKWSPGKGRLKLTLHPQTATALLDGASSSKRSENS</sequence>
<evidence type="ECO:0000256" key="4">
    <source>
        <dbReference type="SAM" id="MobiDB-lite"/>
    </source>
</evidence>
<feature type="region of interest" description="Disordered" evidence="4">
    <location>
        <begin position="74"/>
        <end position="174"/>
    </location>
</feature>
<feature type="compositionally biased region" description="Basic and acidic residues" evidence="4">
    <location>
        <begin position="78"/>
        <end position="95"/>
    </location>
</feature>
<dbReference type="EMBL" id="CAJPEV010001747">
    <property type="protein sequence ID" value="CAG0894159.1"/>
    <property type="molecule type" value="Genomic_DNA"/>
</dbReference>
<reference evidence="6" key="1">
    <citation type="submission" date="2020-11" db="EMBL/GenBank/DDBJ databases">
        <authorList>
            <person name="Tran Van P."/>
        </authorList>
    </citation>
    <scope>NUCLEOTIDE SEQUENCE</scope>
</reference>
<comment type="function">
    <text evidence="3">Involved in transvection phenomena (= synapsis-dependent gene expression), where the synaptic pairing of chromosomes carrying genes with which zeste interacts influences the expression of these genes. Zeste binds to DNA and stimulates transcription from a nearby promoter.</text>
</comment>
<evidence type="ECO:0000259" key="5">
    <source>
        <dbReference type="Pfam" id="PF13873"/>
    </source>
</evidence>
<organism evidence="6">
    <name type="scientific">Darwinula stevensoni</name>
    <dbReference type="NCBI Taxonomy" id="69355"/>
    <lineage>
        <taxon>Eukaryota</taxon>
        <taxon>Metazoa</taxon>
        <taxon>Ecdysozoa</taxon>
        <taxon>Arthropoda</taxon>
        <taxon>Crustacea</taxon>
        <taxon>Oligostraca</taxon>
        <taxon>Ostracoda</taxon>
        <taxon>Podocopa</taxon>
        <taxon>Podocopida</taxon>
        <taxon>Darwinulocopina</taxon>
        <taxon>Darwinuloidea</taxon>
        <taxon>Darwinulidae</taxon>
        <taxon>Darwinula</taxon>
    </lineage>
</organism>
<evidence type="ECO:0000313" key="7">
    <source>
        <dbReference type="Proteomes" id="UP000677054"/>
    </source>
</evidence>
<evidence type="ECO:0000256" key="3">
    <source>
        <dbReference type="ARBA" id="ARBA00025466"/>
    </source>
</evidence>
<proteinExistence type="predicted"/>
<accession>A0A7R8XIT5</accession>
<name>A0A7R8XIT5_9CRUS</name>
<gene>
    <name evidence="6" type="ORF">DSTB1V02_LOCUS8033</name>
</gene>
<dbReference type="EMBL" id="LR901264">
    <property type="protein sequence ID" value="CAD7248213.1"/>
    <property type="molecule type" value="Genomic_DNA"/>
</dbReference>
<protein>
    <recommendedName>
        <fullName evidence="2">Regulatory protein zeste</fullName>
    </recommendedName>
</protein>
<dbReference type="InterPro" id="IPR028002">
    <property type="entry name" value="Myb_DNA-bind_5"/>
</dbReference>
<feature type="compositionally biased region" description="Acidic residues" evidence="4">
    <location>
        <begin position="124"/>
        <end position="137"/>
    </location>
</feature>
<dbReference type="Proteomes" id="UP000677054">
    <property type="component" value="Unassembled WGS sequence"/>
</dbReference>
<feature type="domain" description="Myb/SANT-like DNA-binding" evidence="5">
    <location>
        <begin position="7"/>
        <end position="79"/>
    </location>
</feature>
<dbReference type="AlphaFoldDB" id="A0A7R8XIT5"/>
<dbReference type="OrthoDB" id="3066195at2759"/>
<evidence type="ECO:0000256" key="2">
    <source>
        <dbReference type="ARBA" id="ARBA00016807"/>
    </source>
</evidence>
<keyword evidence="7" id="KW-1185">Reference proteome</keyword>
<dbReference type="Pfam" id="PF13873">
    <property type="entry name" value="Myb_DNA-bind_5"/>
    <property type="match status" value="1"/>
</dbReference>
<comment type="subunit">
    <text evidence="1">Self-associates forming complexes of several hundred monomers.</text>
</comment>